<gene>
    <name evidence="1" type="ORF">MLD38_008397</name>
</gene>
<reference evidence="2" key="1">
    <citation type="journal article" date="2023" name="Front. Plant Sci.">
        <title>Chromosomal-level genome assembly of Melastoma candidum provides insights into trichome evolution.</title>
        <authorList>
            <person name="Zhong Y."/>
            <person name="Wu W."/>
            <person name="Sun C."/>
            <person name="Zou P."/>
            <person name="Liu Y."/>
            <person name="Dai S."/>
            <person name="Zhou R."/>
        </authorList>
    </citation>
    <scope>NUCLEOTIDE SEQUENCE [LARGE SCALE GENOMIC DNA]</scope>
</reference>
<comment type="caution">
    <text evidence="1">The sequence shown here is derived from an EMBL/GenBank/DDBJ whole genome shotgun (WGS) entry which is preliminary data.</text>
</comment>
<protein>
    <submittedName>
        <fullName evidence="1">Uncharacterized protein</fullName>
    </submittedName>
</protein>
<name>A0ACB9RXW7_9MYRT</name>
<dbReference type="EMBL" id="CM042882">
    <property type="protein sequence ID" value="KAI4382429.1"/>
    <property type="molecule type" value="Genomic_DNA"/>
</dbReference>
<sequence length="129" mass="14558">MNPGVILFVHFKQTAAAVTKTVEVRRTMLHRLLVRVCFPSEVSRNLDQWSVLSSMSLLLRAKPYSGMGSNARDLFFSLSTISFDALTIENSGRWSVQLRLLELSYSLPSSSFFVRCNDKDVTLAYFASL</sequence>
<proteinExistence type="predicted"/>
<accession>A0ACB9RXW7</accession>
<keyword evidence="2" id="KW-1185">Reference proteome</keyword>
<evidence type="ECO:0000313" key="2">
    <source>
        <dbReference type="Proteomes" id="UP001057402"/>
    </source>
</evidence>
<evidence type="ECO:0000313" key="1">
    <source>
        <dbReference type="EMBL" id="KAI4382429.1"/>
    </source>
</evidence>
<dbReference type="Proteomes" id="UP001057402">
    <property type="component" value="Chromosome 3"/>
</dbReference>
<organism evidence="1 2">
    <name type="scientific">Melastoma candidum</name>
    <dbReference type="NCBI Taxonomy" id="119954"/>
    <lineage>
        <taxon>Eukaryota</taxon>
        <taxon>Viridiplantae</taxon>
        <taxon>Streptophyta</taxon>
        <taxon>Embryophyta</taxon>
        <taxon>Tracheophyta</taxon>
        <taxon>Spermatophyta</taxon>
        <taxon>Magnoliopsida</taxon>
        <taxon>eudicotyledons</taxon>
        <taxon>Gunneridae</taxon>
        <taxon>Pentapetalae</taxon>
        <taxon>rosids</taxon>
        <taxon>malvids</taxon>
        <taxon>Myrtales</taxon>
        <taxon>Melastomataceae</taxon>
        <taxon>Melastomatoideae</taxon>
        <taxon>Melastomateae</taxon>
        <taxon>Melastoma</taxon>
    </lineage>
</organism>